<dbReference type="Proteomes" id="UP000054532">
    <property type="component" value="Unassembled WGS sequence"/>
</dbReference>
<protein>
    <submittedName>
        <fullName evidence="1">Uncharacterized protein</fullName>
    </submittedName>
</protein>
<feature type="non-terminal residue" evidence="1">
    <location>
        <position position="1"/>
    </location>
</feature>
<name>W2NTV0_PHYNI</name>
<reference evidence="1" key="1">
    <citation type="submission" date="2013-11" db="EMBL/GenBank/DDBJ databases">
        <title>The Genome Sequence of Phytophthora parasitica IAC_01/95.</title>
        <authorList>
            <consortium name="The Broad Institute Genomics Platform"/>
            <person name="Russ C."/>
            <person name="Tyler B."/>
            <person name="Panabieres F."/>
            <person name="Shan W."/>
            <person name="Tripathy S."/>
            <person name="Grunwald N."/>
            <person name="Machado M."/>
            <person name="Johnson C.S."/>
            <person name="Arredondo F."/>
            <person name="Hong C."/>
            <person name="Coffey M."/>
            <person name="Young S.K."/>
            <person name="Zeng Q."/>
            <person name="Gargeya S."/>
            <person name="Fitzgerald M."/>
            <person name="Abouelleil A."/>
            <person name="Alvarado L."/>
            <person name="Chapman S.B."/>
            <person name="Gainer-Dewar J."/>
            <person name="Goldberg J."/>
            <person name="Griggs A."/>
            <person name="Gujja S."/>
            <person name="Hansen M."/>
            <person name="Howarth C."/>
            <person name="Imamovic A."/>
            <person name="Ireland A."/>
            <person name="Larimer J."/>
            <person name="McCowan C."/>
            <person name="Murphy C."/>
            <person name="Pearson M."/>
            <person name="Poon T.W."/>
            <person name="Priest M."/>
            <person name="Roberts A."/>
            <person name="Saif S."/>
            <person name="Shea T."/>
            <person name="Sykes S."/>
            <person name="Wortman J."/>
            <person name="Nusbaum C."/>
            <person name="Birren B."/>
        </authorList>
    </citation>
    <scope>NUCLEOTIDE SEQUENCE [LARGE SCALE GENOMIC DNA]</scope>
    <source>
        <strain evidence="1">IAC_01/95</strain>
    </source>
</reference>
<gene>
    <name evidence="1" type="ORF">L914_04778</name>
</gene>
<dbReference type="EMBL" id="KI691829">
    <property type="protein sequence ID" value="ETM51373.1"/>
    <property type="molecule type" value="Genomic_DNA"/>
</dbReference>
<proteinExistence type="predicted"/>
<organism evidence="1">
    <name type="scientific">Phytophthora nicotianae</name>
    <name type="common">Potato buckeye rot agent</name>
    <name type="synonym">Phytophthora parasitica</name>
    <dbReference type="NCBI Taxonomy" id="4792"/>
    <lineage>
        <taxon>Eukaryota</taxon>
        <taxon>Sar</taxon>
        <taxon>Stramenopiles</taxon>
        <taxon>Oomycota</taxon>
        <taxon>Peronosporomycetes</taxon>
        <taxon>Peronosporales</taxon>
        <taxon>Peronosporaceae</taxon>
        <taxon>Phytophthora</taxon>
    </lineage>
</organism>
<accession>W2NTV0</accession>
<sequence>RNNHFCVAIPSYPRTTPSSASCYPMKLQKCYKDKTAASAAAA</sequence>
<evidence type="ECO:0000313" key="1">
    <source>
        <dbReference type="EMBL" id="ETM51373.1"/>
    </source>
</evidence>
<dbReference type="AlphaFoldDB" id="W2NTV0"/>